<dbReference type="AlphaFoldDB" id="A0A839SZC9"/>
<evidence type="ECO:0000313" key="5">
    <source>
        <dbReference type="Proteomes" id="UP000549250"/>
    </source>
</evidence>
<evidence type="ECO:0000256" key="3">
    <source>
        <dbReference type="PROSITE-ProRule" id="PRU00339"/>
    </source>
</evidence>
<dbReference type="PROSITE" id="PS51257">
    <property type="entry name" value="PROKAR_LIPOPROTEIN"/>
    <property type="match status" value="1"/>
</dbReference>
<dbReference type="SUPFAM" id="SSF48452">
    <property type="entry name" value="TPR-like"/>
    <property type="match status" value="3"/>
</dbReference>
<evidence type="ECO:0000256" key="2">
    <source>
        <dbReference type="ARBA" id="ARBA00022803"/>
    </source>
</evidence>
<dbReference type="Proteomes" id="UP000549250">
    <property type="component" value="Unassembled WGS sequence"/>
</dbReference>
<dbReference type="EMBL" id="JACHXI010000003">
    <property type="protein sequence ID" value="MBB3102691.1"/>
    <property type="molecule type" value="Genomic_DNA"/>
</dbReference>
<dbReference type="InterPro" id="IPR051685">
    <property type="entry name" value="Ycf3/AcsC/BcsC/TPR_MFPF"/>
</dbReference>
<dbReference type="Gene3D" id="1.25.40.10">
    <property type="entry name" value="Tetratricopeptide repeat domain"/>
    <property type="match status" value="2"/>
</dbReference>
<protein>
    <submittedName>
        <fullName evidence="4">Tetratricopeptide (TPR) repeat protein</fullName>
    </submittedName>
</protein>
<sequence length="573" mass="64413">MKRFFALTALLLIGGCQTTPPAIENIPAPEETAAPRQSKPIQYSSFDQDSLYALLVAELAGQRNRFDIALGNYVQQANATQDPAIAERAFRIAEYLGAEQAALDTALIWAANAPENLDAQRAAAIQLARAGRYDESLKLMEEVLRHQGDTHFDFLALSAARTDPATRAGLLQSFDSLLRKYPDNPQLVFGKAVLLQQDERKEEALALLEQHTKGERPIPSILLQARLLQELGRGEQALPMLKDSLQQHPDDKRLHLAYARQLIENNRLQEAIGEFSALLQQNPSDDDLRFSLALICMEAQAWKEAVVYLEDLIERGSHLNPAYFNLGRAQQALGDNTKALQAYDQVGPGSEYLPAKSLQTRLLLAIDRDAEASAILDKARQSQPDYAVQLYLLEIEALSEQKRDEPAWQLIQKALKQFPEDLNLLYTRAMLAEQRNNLALLESDLRFILKREPDNAMALNALGYTLADRTPRLAEARKLIEQAYQINQDDPAILDSLGWVHYRQGNLKEAESWLRKAFERFPDAEIAAHLGEVLWAQGKQSEARQIWAQAIDQEPDSEILQETLRRLTGSENP</sequence>
<feature type="repeat" description="TPR" evidence="3">
    <location>
        <begin position="524"/>
        <end position="557"/>
    </location>
</feature>
<evidence type="ECO:0000313" key="4">
    <source>
        <dbReference type="EMBL" id="MBB3102691.1"/>
    </source>
</evidence>
<reference evidence="4 5" key="1">
    <citation type="submission" date="2020-08" db="EMBL/GenBank/DDBJ databases">
        <title>Genomic Encyclopedia of Type Strains, Phase III (KMG-III): the genomes of soil and plant-associated and newly described type strains.</title>
        <authorList>
            <person name="Whitman W."/>
        </authorList>
    </citation>
    <scope>NUCLEOTIDE SEQUENCE [LARGE SCALE GENOMIC DNA]</scope>
    <source>
        <strain evidence="4 5">CECT 4462</strain>
    </source>
</reference>
<dbReference type="SMART" id="SM00028">
    <property type="entry name" value="TPR"/>
    <property type="match status" value="8"/>
</dbReference>
<organism evidence="4 5">
    <name type="scientific">Azomonas macrocytogenes</name>
    <name type="common">Azotobacter macrocytogenes</name>
    <dbReference type="NCBI Taxonomy" id="69962"/>
    <lineage>
        <taxon>Bacteria</taxon>
        <taxon>Pseudomonadati</taxon>
        <taxon>Pseudomonadota</taxon>
        <taxon>Gammaproteobacteria</taxon>
        <taxon>Pseudomonadales</taxon>
        <taxon>Pseudomonadaceae</taxon>
        <taxon>Azomonas</taxon>
    </lineage>
</organism>
<gene>
    <name evidence="4" type="ORF">FHR87_001074</name>
</gene>
<accession>A0A839SZC9</accession>
<dbReference type="Pfam" id="PF14559">
    <property type="entry name" value="TPR_19"/>
    <property type="match status" value="1"/>
</dbReference>
<evidence type="ECO:0000256" key="1">
    <source>
        <dbReference type="ARBA" id="ARBA00022737"/>
    </source>
</evidence>
<keyword evidence="1" id="KW-0677">Repeat</keyword>
<comment type="caution">
    <text evidence="4">The sequence shown here is derived from an EMBL/GenBank/DDBJ whole genome shotgun (WGS) entry which is preliminary data.</text>
</comment>
<dbReference type="InterPro" id="IPR011990">
    <property type="entry name" value="TPR-like_helical_dom_sf"/>
</dbReference>
<dbReference type="RefSeq" id="WP_183165664.1">
    <property type="nucleotide sequence ID" value="NZ_JACHXI010000003.1"/>
</dbReference>
<dbReference type="Pfam" id="PF13174">
    <property type="entry name" value="TPR_6"/>
    <property type="match status" value="1"/>
</dbReference>
<dbReference type="Pfam" id="PF13432">
    <property type="entry name" value="TPR_16"/>
    <property type="match status" value="2"/>
</dbReference>
<keyword evidence="5" id="KW-1185">Reference proteome</keyword>
<name>A0A839SZC9_AZOMA</name>
<proteinExistence type="predicted"/>
<dbReference type="PROSITE" id="PS50005">
    <property type="entry name" value="TPR"/>
    <property type="match status" value="1"/>
</dbReference>
<dbReference type="PANTHER" id="PTHR44943">
    <property type="entry name" value="CELLULOSE SYNTHASE OPERON PROTEIN C"/>
    <property type="match status" value="1"/>
</dbReference>
<dbReference type="InterPro" id="IPR019734">
    <property type="entry name" value="TPR_rpt"/>
</dbReference>
<dbReference type="PANTHER" id="PTHR44943:SF8">
    <property type="entry name" value="TPR REPEAT-CONTAINING PROTEIN MJ0263"/>
    <property type="match status" value="1"/>
</dbReference>
<keyword evidence="2 3" id="KW-0802">TPR repeat</keyword>